<keyword evidence="13" id="KW-0436">Ligase</keyword>
<dbReference type="InterPro" id="IPR001962">
    <property type="entry name" value="Asn_synthase"/>
</dbReference>
<dbReference type="GO" id="GO:0006529">
    <property type="term" value="P:asparagine biosynthetic process"/>
    <property type="evidence" value="ECO:0007669"/>
    <property type="project" value="UniProtKB-KW"/>
</dbReference>
<feature type="domain" description="Glutamine amidotransferase type-2" evidence="12">
    <location>
        <begin position="2"/>
        <end position="214"/>
    </location>
</feature>
<feature type="binding site" evidence="10">
    <location>
        <position position="101"/>
    </location>
    <ligand>
        <name>L-glutamine</name>
        <dbReference type="ChEBI" id="CHEBI:58359"/>
    </ligand>
</feature>
<evidence type="ECO:0000313" key="13">
    <source>
        <dbReference type="EMBL" id="OPX45134.1"/>
    </source>
</evidence>
<comment type="catalytic activity">
    <reaction evidence="8">
        <text>L-aspartate + L-glutamine + ATP + H2O = L-asparagine + L-glutamate + AMP + diphosphate + H(+)</text>
        <dbReference type="Rhea" id="RHEA:12228"/>
        <dbReference type="ChEBI" id="CHEBI:15377"/>
        <dbReference type="ChEBI" id="CHEBI:15378"/>
        <dbReference type="ChEBI" id="CHEBI:29985"/>
        <dbReference type="ChEBI" id="CHEBI:29991"/>
        <dbReference type="ChEBI" id="CHEBI:30616"/>
        <dbReference type="ChEBI" id="CHEBI:33019"/>
        <dbReference type="ChEBI" id="CHEBI:58048"/>
        <dbReference type="ChEBI" id="CHEBI:58359"/>
        <dbReference type="ChEBI" id="CHEBI:456215"/>
        <dbReference type="EC" id="6.3.5.4"/>
    </reaction>
</comment>
<evidence type="ECO:0000256" key="10">
    <source>
        <dbReference type="PIRSR" id="PIRSR001589-2"/>
    </source>
</evidence>
<dbReference type="PIRSF" id="PIRSF001589">
    <property type="entry name" value="Asn_synthetase_glu-h"/>
    <property type="match status" value="1"/>
</dbReference>
<evidence type="ECO:0000256" key="7">
    <source>
        <dbReference type="ARBA" id="ARBA00022962"/>
    </source>
</evidence>
<dbReference type="Pfam" id="PF13537">
    <property type="entry name" value="GATase_7"/>
    <property type="match status" value="1"/>
</dbReference>
<dbReference type="NCBIfam" id="TIGR01536">
    <property type="entry name" value="asn_synth_AEB"/>
    <property type="match status" value="1"/>
</dbReference>
<evidence type="ECO:0000256" key="3">
    <source>
        <dbReference type="ARBA" id="ARBA00012737"/>
    </source>
</evidence>
<evidence type="ECO:0000256" key="4">
    <source>
        <dbReference type="ARBA" id="ARBA00022741"/>
    </source>
</evidence>
<dbReference type="AlphaFoldDB" id="A0A1V4SMT2"/>
<proteinExistence type="inferred from homology"/>
<evidence type="ECO:0000256" key="1">
    <source>
        <dbReference type="ARBA" id="ARBA00005187"/>
    </source>
</evidence>
<feature type="site" description="Important for beta-aspartyl-AMP intermediate formation" evidence="11">
    <location>
        <position position="371"/>
    </location>
</feature>
<dbReference type="SUPFAM" id="SSF52402">
    <property type="entry name" value="Adenine nucleotide alpha hydrolases-like"/>
    <property type="match status" value="1"/>
</dbReference>
<dbReference type="CDD" id="cd01991">
    <property type="entry name" value="Asn_synthase_B_C"/>
    <property type="match status" value="1"/>
</dbReference>
<keyword evidence="6 9" id="KW-0061">Asparagine biosynthesis</keyword>
<evidence type="ECO:0000259" key="12">
    <source>
        <dbReference type="PROSITE" id="PS51278"/>
    </source>
</evidence>
<dbReference type="GO" id="GO:0005829">
    <property type="term" value="C:cytosol"/>
    <property type="evidence" value="ECO:0007669"/>
    <property type="project" value="TreeGrafter"/>
</dbReference>
<comment type="caution">
    <text evidence="13">The sequence shown here is derived from an EMBL/GenBank/DDBJ whole genome shotgun (WGS) entry which is preliminary data.</text>
</comment>
<dbReference type="SUPFAM" id="SSF56235">
    <property type="entry name" value="N-terminal nucleophile aminohydrolases (Ntn hydrolases)"/>
    <property type="match status" value="1"/>
</dbReference>
<dbReference type="STRING" id="48256.CLHUN_10210"/>
<dbReference type="Gene3D" id="3.40.50.620">
    <property type="entry name" value="HUPs"/>
    <property type="match status" value="1"/>
</dbReference>
<dbReference type="PROSITE" id="PS51278">
    <property type="entry name" value="GATASE_TYPE_2"/>
    <property type="match status" value="1"/>
</dbReference>
<protein>
    <recommendedName>
        <fullName evidence="3">asparagine synthase (glutamine-hydrolyzing)</fullName>
        <ecNumber evidence="3">6.3.5.4</ecNumber>
    </recommendedName>
</protein>
<feature type="binding site" evidence="10">
    <location>
        <position position="295"/>
    </location>
    <ligand>
        <name>ATP</name>
        <dbReference type="ChEBI" id="CHEBI:30616"/>
    </ligand>
</feature>
<evidence type="ECO:0000256" key="2">
    <source>
        <dbReference type="ARBA" id="ARBA00005752"/>
    </source>
</evidence>
<dbReference type="InterPro" id="IPR006426">
    <property type="entry name" value="Asn_synth_AEB"/>
</dbReference>
<evidence type="ECO:0000256" key="6">
    <source>
        <dbReference type="ARBA" id="ARBA00022888"/>
    </source>
</evidence>
<keyword evidence="9" id="KW-0028">Amino-acid biosynthesis</keyword>
<dbReference type="EC" id="6.3.5.4" evidence="3"/>
<keyword evidence="5 10" id="KW-0067">ATP-binding</keyword>
<comment type="pathway">
    <text evidence="1">Amino-acid biosynthesis; L-asparagine biosynthesis; L-asparagine from L-aspartate (L-Gln route): step 1/1.</text>
</comment>
<evidence type="ECO:0000256" key="5">
    <source>
        <dbReference type="ARBA" id="ARBA00022840"/>
    </source>
</evidence>
<dbReference type="InterPro" id="IPR029055">
    <property type="entry name" value="Ntn_hydrolases_N"/>
</dbReference>
<dbReference type="InterPro" id="IPR051786">
    <property type="entry name" value="ASN_synthetase/amidase"/>
</dbReference>
<dbReference type="Pfam" id="PF00733">
    <property type="entry name" value="Asn_synthase"/>
    <property type="match status" value="1"/>
</dbReference>
<dbReference type="GO" id="GO:0005524">
    <property type="term" value="F:ATP binding"/>
    <property type="evidence" value="ECO:0007669"/>
    <property type="project" value="UniProtKB-KW"/>
</dbReference>
<dbReference type="InterPro" id="IPR017932">
    <property type="entry name" value="GATase_2_dom"/>
</dbReference>
<dbReference type="InterPro" id="IPR014729">
    <property type="entry name" value="Rossmann-like_a/b/a_fold"/>
</dbReference>
<dbReference type="PANTHER" id="PTHR43284">
    <property type="entry name" value="ASPARAGINE SYNTHETASE (GLUTAMINE-HYDROLYZING)"/>
    <property type="match status" value="1"/>
</dbReference>
<organism evidence="13 14">
    <name type="scientific">Ruminiclostridium hungatei</name>
    <name type="common">Clostridium hungatei</name>
    <dbReference type="NCBI Taxonomy" id="48256"/>
    <lineage>
        <taxon>Bacteria</taxon>
        <taxon>Bacillati</taxon>
        <taxon>Bacillota</taxon>
        <taxon>Clostridia</taxon>
        <taxon>Eubacteriales</taxon>
        <taxon>Oscillospiraceae</taxon>
        <taxon>Ruminiclostridium</taxon>
    </lineage>
</organism>
<evidence type="ECO:0000256" key="9">
    <source>
        <dbReference type="PIRSR" id="PIRSR001589-1"/>
    </source>
</evidence>
<dbReference type="GO" id="GO:0004066">
    <property type="term" value="F:asparagine synthase (glutamine-hydrolyzing) activity"/>
    <property type="evidence" value="ECO:0007669"/>
    <property type="project" value="UniProtKB-EC"/>
</dbReference>
<dbReference type="CDD" id="cd00712">
    <property type="entry name" value="AsnB"/>
    <property type="match status" value="1"/>
</dbReference>
<comment type="similarity">
    <text evidence="2">Belongs to the asparagine synthetase family.</text>
</comment>
<dbReference type="InterPro" id="IPR033738">
    <property type="entry name" value="AsnB_N"/>
</dbReference>
<feature type="active site" description="For GATase activity" evidence="9">
    <location>
        <position position="2"/>
    </location>
</feature>
<dbReference type="OrthoDB" id="9763290at2"/>
<evidence type="ECO:0000256" key="11">
    <source>
        <dbReference type="PIRSR" id="PIRSR001589-3"/>
    </source>
</evidence>
<dbReference type="PANTHER" id="PTHR43284:SF1">
    <property type="entry name" value="ASPARAGINE SYNTHETASE"/>
    <property type="match status" value="1"/>
</dbReference>
<dbReference type="Gene3D" id="3.60.20.10">
    <property type="entry name" value="Glutamine Phosphoribosylpyrophosphate, subunit 1, domain 1"/>
    <property type="match status" value="1"/>
</dbReference>
<dbReference type="Proteomes" id="UP000191554">
    <property type="component" value="Unassembled WGS sequence"/>
</dbReference>
<dbReference type="RefSeq" id="WP_080063476.1">
    <property type="nucleotide sequence ID" value="NZ_MZGX01000005.1"/>
</dbReference>
<sequence length="622" mass="71302">MCGICGVFDTDMQNRGISQELIKKMTSKLVHRGPDAMCSFVRPDIALGFTRLSIIDLDGGMQPLLNEDESLVLICNGEIFNYKELREELICKGHRFKTNTDVEVILHLYEEYPDNFLLKLNGQFAFIIFDLKNMSMLCARDHAGIIPFFYTISEGVFLFASEIKAILEYPGVRREVDLKALDQLMTFPGIANPRTMFAGIYSLQCGSSLLVKPGRILEQNSFWRLEYPKEDEIEYSNDENYYVEKLDALLTAAIKRRLQADVPVGFYVSGGLDSTLIASKVAALCPSESKHSFSIDFTHKGISENKFQEIAVQHVKSLHHSRLFGTEDICRYLTRAVYYSESALKETYNTSSMVLSEMARENGIKVILTGEGADELFAGYVGYKFDQLRTKNQQEDDSEEQELRGLIWGDKSFVYERNYGIFEKSKGKIYSPDIRQMQNVISCLNHRLIDNSLIESRNIIHKRSFIDYYLRLSNHLIADHGDRMSYSNSVEARYPFLDIDLISFATRIPPHLKLKNMSEKYILKKVAQLNGLPQEIIKRPKFSFVAPGSSSIIKQNKEFVEDILSYNTVRRQGYFDPDTVEALKKQYMKEDFSLNVPFESDLLIILLTFGIFLNEFKMPGLK</sequence>
<gene>
    <name evidence="13" type="primary">asnB</name>
    <name evidence="13" type="ORF">CLHUN_10210</name>
</gene>
<name>A0A1V4SMT2_RUMHU</name>
<keyword evidence="7 9" id="KW-0315">Glutamine amidotransferase</keyword>
<evidence type="ECO:0000313" key="14">
    <source>
        <dbReference type="Proteomes" id="UP000191554"/>
    </source>
</evidence>
<keyword evidence="14" id="KW-1185">Reference proteome</keyword>
<evidence type="ECO:0000256" key="8">
    <source>
        <dbReference type="ARBA" id="ARBA00048741"/>
    </source>
</evidence>
<dbReference type="EMBL" id="MZGX01000005">
    <property type="protein sequence ID" value="OPX45134.1"/>
    <property type="molecule type" value="Genomic_DNA"/>
</dbReference>
<keyword evidence="4 10" id="KW-0547">Nucleotide-binding</keyword>
<reference evidence="13 14" key="1">
    <citation type="submission" date="2017-03" db="EMBL/GenBank/DDBJ databases">
        <title>Genome sequence of Clostridium hungatei DSM 14427.</title>
        <authorList>
            <person name="Poehlein A."/>
            <person name="Daniel R."/>
        </authorList>
    </citation>
    <scope>NUCLEOTIDE SEQUENCE [LARGE SCALE GENOMIC DNA]</scope>
    <source>
        <strain evidence="13 14">DSM 14427</strain>
    </source>
</reference>
<accession>A0A1V4SMT2</accession>